<proteinExistence type="inferred from homology"/>
<dbReference type="Gene3D" id="3.30.70.1170">
    <property type="entry name" value="Sun protein, domain 3"/>
    <property type="match status" value="1"/>
</dbReference>
<evidence type="ECO:0000313" key="17">
    <source>
        <dbReference type="Proteomes" id="UP000435910"/>
    </source>
</evidence>
<dbReference type="PRINTS" id="PR02008">
    <property type="entry name" value="RCMTFAMILY"/>
</dbReference>
<evidence type="ECO:0000256" key="10">
    <source>
        <dbReference type="ARBA" id="ARBA00022884"/>
    </source>
</evidence>
<sequence>MTMKNNVREVALDALIKLDQNQAYSNLLLQSAMKANDLSDKDRGLLTELVYGTLQNKLALDYMLKPFIKKPEKVKDWVIHLLRMSLYQMEYLEKIPDRAALFEAVEIAKRRGHKGISSFVNGVLRSVQREGVPSFADIADPIERLAVETSHPEWLVREWTDAYGFEAAEQICRIHMIPPKQTIRVNRLKNDRDTLLSRLNEAGIEAEEGDLSKDAVKLLKGTIASTPFFKEGEVTIQDESSMLVARALGPERGETVLDACAAPGGKSTHIGELLEDTGKVVSLDLHQHKVKLIKEAAGRIGLSNIEARALDARKAGEVFEPEQFDRILVDAPCSGFGVIRRKPDLKYSKTPEDSARLAGIQLAILNEIAPLLKTGGTLVYSTCTMDPTENEQVMHAFLEEHDEFEADPTLAERLPEKAAPYVKDGSIQILPHYFGTDGFFICSMRKKGSQ</sequence>
<feature type="domain" description="SAM-dependent MTase RsmB/NOP-type" evidence="15">
    <location>
        <begin position="171"/>
        <end position="447"/>
    </location>
</feature>
<dbReference type="InterPro" id="IPR048019">
    <property type="entry name" value="RsmB-like_N"/>
</dbReference>
<gene>
    <name evidence="16" type="ORF">CHCC16736_4497</name>
</gene>
<dbReference type="NCBIfam" id="TIGR00563">
    <property type="entry name" value="rsmB"/>
    <property type="match status" value="1"/>
</dbReference>
<dbReference type="FunFam" id="3.30.70.1170:FF:000003">
    <property type="entry name" value="16S rRNA (Cytosine(967)-C(5))-methyltransferase RsmB"/>
    <property type="match status" value="1"/>
</dbReference>
<evidence type="ECO:0000256" key="11">
    <source>
        <dbReference type="ARBA" id="ARBA00030399"/>
    </source>
</evidence>
<feature type="binding site" evidence="14">
    <location>
        <position position="330"/>
    </location>
    <ligand>
        <name>S-adenosyl-L-methionine</name>
        <dbReference type="ChEBI" id="CHEBI:59789"/>
    </ligand>
</feature>
<comment type="catalytic activity">
    <reaction evidence="13">
        <text>cytidine(967) in 16S rRNA + S-adenosyl-L-methionine = 5-methylcytidine(967) in 16S rRNA + S-adenosyl-L-homocysteine + H(+)</text>
        <dbReference type="Rhea" id="RHEA:42748"/>
        <dbReference type="Rhea" id="RHEA-COMP:10219"/>
        <dbReference type="Rhea" id="RHEA-COMP:10220"/>
        <dbReference type="ChEBI" id="CHEBI:15378"/>
        <dbReference type="ChEBI" id="CHEBI:57856"/>
        <dbReference type="ChEBI" id="CHEBI:59789"/>
        <dbReference type="ChEBI" id="CHEBI:74483"/>
        <dbReference type="ChEBI" id="CHEBI:82748"/>
        <dbReference type="EC" id="2.1.1.176"/>
    </reaction>
</comment>
<dbReference type="InterPro" id="IPR004573">
    <property type="entry name" value="rRNA_ssu_MeTfrase_B"/>
</dbReference>
<reference evidence="16 17" key="1">
    <citation type="submission" date="2019-06" db="EMBL/GenBank/DDBJ databases">
        <title>Genome sequence analysis of &gt;100 Bacillus licheniformis strains suggests intrinsic resistance to this species.</title>
        <authorList>
            <person name="Wels M."/>
            <person name="Siezen R.J."/>
            <person name="Johansen E."/>
            <person name="Stuer-Lauridsen B."/>
            <person name="Bjerre K."/>
            <person name="Nielsen B.K.K."/>
        </authorList>
    </citation>
    <scope>NUCLEOTIDE SEQUENCE [LARGE SCALE GENOMIC DNA]</scope>
    <source>
        <strain evidence="16 17">BAC-16736</strain>
    </source>
</reference>
<comment type="similarity">
    <text evidence="3 14">Belongs to the class I-like SAM-binding methyltransferase superfamily. RsmB/NOP family.</text>
</comment>
<evidence type="ECO:0000256" key="14">
    <source>
        <dbReference type="PROSITE-ProRule" id="PRU01023"/>
    </source>
</evidence>
<keyword evidence="10 14" id="KW-0694">RNA-binding</keyword>
<keyword evidence="5" id="KW-0963">Cytoplasm</keyword>
<comment type="subcellular location">
    <subcellularLocation>
        <location evidence="2">Cytoplasm</location>
    </subcellularLocation>
</comment>
<dbReference type="InterPro" id="IPR018314">
    <property type="entry name" value="RsmB/NOL1/NOP2-like_CS"/>
</dbReference>
<dbReference type="GO" id="GO:0005737">
    <property type="term" value="C:cytoplasm"/>
    <property type="evidence" value="ECO:0007669"/>
    <property type="project" value="UniProtKB-SubCell"/>
</dbReference>
<dbReference type="SUPFAM" id="SSF53335">
    <property type="entry name" value="S-adenosyl-L-methionine-dependent methyltransferases"/>
    <property type="match status" value="1"/>
</dbReference>
<dbReference type="EC" id="2.1.1.176" evidence="4"/>
<dbReference type="SUPFAM" id="SSF48013">
    <property type="entry name" value="NusB-like"/>
    <property type="match status" value="1"/>
</dbReference>
<dbReference type="Gene3D" id="3.40.50.150">
    <property type="entry name" value="Vaccinia Virus protein VP39"/>
    <property type="match status" value="1"/>
</dbReference>
<feature type="binding site" evidence="14">
    <location>
        <position position="284"/>
    </location>
    <ligand>
        <name>S-adenosyl-L-methionine</name>
        <dbReference type="ChEBI" id="CHEBI:59789"/>
    </ligand>
</feature>
<keyword evidence="6" id="KW-0698">rRNA processing</keyword>
<dbReference type="AlphaFoldDB" id="A0A8B5YAK0"/>
<organism evidence="16 17">
    <name type="scientific">Bacillus licheniformis</name>
    <dbReference type="NCBI Taxonomy" id="1402"/>
    <lineage>
        <taxon>Bacteria</taxon>
        <taxon>Bacillati</taxon>
        <taxon>Bacillota</taxon>
        <taxon>Bacilli</taxon>
        <taxon>Bacillales</taxon>
        <taxon>Bacillaceae</taxon>
        <taxon>Bacillus</taxon>
    </lineage>
</organism>
<feature type="binding site" evidence="14">
    <location>
        <begin position="260"/>
        <end position="266"/>
    </location>
    <ligand>
        <name>S-adenosyl-L-methionine</name>
        <dbReference type="ChEBI" id="CHEBI:59789"/>
    </ligand>
</feature>
<dbReference type="PROSITE" id="PS51686">
    <property type="entry name" value="SAM_MT_RSMB_NOP"/>
    <property type="match status" value="1"/>
</dbReference>
<dbReference type="Pfam" id="PF22458">
    <property type="entry name" value="RsmF-B_ferredox"/>
    <property type="match status" value="1"/>
</dbReference>
<dbReference type="InterPro" id="IPR049560">
    <property type="entry name" value="MeTrfase_RsmB-F_NOP2_cat"/>
</dbReference>
<dbReference type="NCBIfam" id="NF011494">
    <property type="entry name" value="PRK14902.1"/>
    <property type="match status" value="1"/>
</dbReference>
<dbReference type="InterPro" id="IPR054728">
    <property type="entry name" value="RsmB-like_ferredoxin"/>
</dbReference>
<dbReference type="InterPro" id="IPR035926">
    <property type="entry name" value="NusB-like_sf"/>
</dbReference>
<dbReference type="Proteomes" id="UP000435910">
    <property type="component" value="Unassembled WGS sequence"/>
</dbReference>
<feature type="active site" description="Nucleophile" evidence="14">
    <location>
        <position position="383"/>
    </location>
</feature>
<evidence type="ECO:0000256" key="12">
    <source>
        <dbReference type="ARBA" id="ARBA00031088"/>
    </source>
</evidence>
<dbReference type="InterPro" id="IPR001678">
    <property type="entry name" value="MeTrfase_RsmB-F_NOP2_dom"/>
</dbReference>
<dbReference type="GO" id="GO:0006355">
    <property type="term" value="P:regulation of DNA-templated transcription"/>
    <property type="evidence" value="ECO:0007669"/>
    <property type="project" value="InterPro"/>
</dbReference>
<accession>A0A8B5YAK0</accession>
<evidence type="ECO:0000256" key="9">
    <source>
        <dbReference type="ARBA" id="ARBA00022691"/>
    </source>
</evidence>
<dbReference type="FunFam" id="3.40.50.150:FF:000022">
    <property type="entry name" value="Ribosomal RNA small subunit methyltransferase B"/>
    <property type="match status" value="1"/>
</dbReference>
<evidence type="ECO:0000256" key="8">
    <source>
        <dbReference type="ARBA" id="ARBA00022679"/>
    </source>
</evidence>
<dbReference type="PANTHER" id="PTHR22807">
    <property type="entry name" value="NOP2 YEAST -RELATED NOL1/NOP2/FMU SUN DOMAIN-CONTAINING"/>
    <property type="match status" value="1"/>
</dbReference>
<dbReference type="PANTHER" id="PTHR22807:SF53">
    <property type="entry name" value="RIBOSOMAL RNA SMALL SUBUNIT METHYLTRANSFERASE B-RELATED"/>
    <property type="match status" value="1"/>
</dbReference>
<evidence type="ECO:0000256" key="6">
    <source>
        <dbReference type="ARBA" id="ARBA00022552"/>
    </source>
</evidence>
<evidence type="ECO:0000256" key="3">
    <source>
        <dbReference type="ARBA" id="ARBA00007494"/>
    </source>
</evidence>
<dbReference type="Pfam" id="PF01189">
    <property type="entry name" value="Methyltr_RsmB-F"/>
    <property type="match status" value="1"/>
</dbReference>
<dbReference type="Pfam" id="PF01029">
    <property type="entry name" value="NusB"/>
    <property type="match status" value="1"/>
</dbReference>
<comment type="function">
    <text evidence="1">Specifically methylates the cytosine at position 967 (m5C967) of 16S rRNA.</text>
</comment>
<evidence type="ECO:0000256" key="4">
    <source>
        <dbReference type="ARBA" id="ARBA00012140"/>
    </source>
</evidence>
<evidence type="ECO:0000256" key="5">
    <source>
        <dbReference type="ARBA" id="ARBA00022490"/>
    </source>
</evidence>
<keyword evidence="9 14" id="KW-0949">S-adenosyl-L-methionine</keyword>
<comment type="caution">
    <text evidence="16">The sequence shown here is derived from an EMBL/GenBank/DDBJ whole genome shotgun (WGS) entry which is preliminary data.</text>
</comment>
<evidence type="ECO:0000259" key="15">
    <source>
        <dbReference type="PROSITE" id="PS51686"/>
    </source>
</evidence>
<name>A0A8B5YAK0_BACLI</name>
<dbReference type="InterPro" id="IPR006027">
    <property type="entry name" value="NusB_RsmB_TIM44"/>
</dbReference>
<evidence type="ECO:0000256" key="13">
    <source>
        <dbReference type="ARBA" id="ARBA00047283"/>
    </source>
</evidence>
<dbReference type="GO" id="GO:0008649">
    <property type="term" value="F:rRNA methyltransferase activity"/>
    <property type="evidence" value="ECO:0007669"/>
    <property type="project" value="InterPro"/>
</dbReference>
<feature type="binding site" evidence="14">
    <location>
        <position position="311"/>
    </location>
    <ligand>
        <name>S-adenosyl-L-methionine</name>
        <dbReference type="ChEBI" id="CHEBI:59789"/>
    </ligand>
</feature>
<keyword evidence="7 14" id="KW-0489">Methyltransferase</keyword>
<dbReference type="EMBL" id="NILC01000026">
    <property type="protein sequence ID" value="TWL25614.1"/>
    <property type="molecule type" value="Genomic_DNA"/>
</dbReference>
<keyword evidence="8 14" id="KW-0808">Transferase</keyword>
<protein>
    <recommendedName>
        <fullName evidence="4">16S rRNA (cytosine(967)-C(5))-methyltransferase</fullName>
        <ecNumber evidence="4">2.1.1.176</ecNumber>
    </recommendedName>
    <alternativeName>
        <fullName evidence="11">16S rRNA m5C967 methyltransferase</fullName>
    </alternativeName>
    <alternativeName>
        <fullName evidence="12">rRNA (cytosine-C(5)-)-methyltransferase RsmB</fullName>
    </alternativeName>
</protein>
<dbReference type="PROSITE" id="PS01153">
    <property type="entry name" value="NOL1_NOP2_SUN"/>
    <property type="match status" value="1"/>
</dbReference>
<dbReference type="Gene3D" id="1.10.940.10">
    <property type="entry name" value="NusB-like"/>
    <property type="match status" value="1"/>
</dbReference>
<evidence type="ECO:0000256" key="2">
    <source>
        <dbReference type="ARBA" id="ARBA00004496"/>
    </source>
</evidence>
<dbReference type="GO" id="GO:0003723">
    <property type="term" value="F:RNA binding"/>
    <property type="evidence" value="ECO:0007669"/>
    <property type="project" value="UniProtKB-UniRule"/>
</dbReference>
<evidence type="ECO:0000256" key="7">
    <source>
        <dbReference type="ARBA" id="ARBA00022603"/>
    </source>
</evidence>
<dbReference type="FunFam" id="1.10.940.10:FF:000006">
    <property type="entry name" value="16S rRNA (Cytosine(967)-C(5))-methyltransferase RsmB"/>
    <property type="match status" value="1"/>
</dbReference>
<evidence type="ECO:0000313" key="16">
    <source>
        <dbReference type="EMBL" id="TWL25614.1"/>
    </source>
</evidence>
<dbReference type="CDD" id="cd00620">
    <property type="entry name" value="Methyltransferase_Sun"/>
    <property type="match status" value="1"/>
</dbReference>
<dbReference type="InterPro" id="IPR029063">
    <property type="entry name" value="SAM-dependent_MTases_sf"/>
</dbReference>
<dbReference type="InterPro" id="IPR023267">
    <property type="entry name" value="RCMT"/>
</dbReference>
<evidence type="ECO:0000256" key="1">
    <source>
        <dbReference type="ARBA" id="ARBA00002724"/>
    </source>
</evidence>
<dbReference type="CDD" id="cd02440">
    <property type="entry name" value="AdoMet_MTases"/>
    <property type="match status" value="1"/>
</dbReference>